<dbReference type="Pfam" id="PF01627">
    <property type="entry name" value="Hpt"/>
    <property type="match status" value="1"/>
</dbReference>
<comment type="caution">
    <text evidence="3">The sequence shown here is derived from an EMBL/GenBank/DDBJ whole genome shotgun (WGS) entry which is preliminary data.</text>
</comment>
<feature type="domain" description="HPt" evidence="2">
    <location>
        <begin position="33"/>
        <end position="129"/>
    </location>
</feature>
<evidence type="ECO:0000313" key="3">
    <source>
        <dbReference type="EMBL" id="RGI99493.1"/>
    </source>
</evidence>
<dbReference type="PROSITE" id="PS50894">
    <property type="entry name" value="HPT"/>
    <property type="match status" value="1"/>
</dbReference>
<dbReference type="GO" id="GO:0000160">
    <property type="term" value="P:phosphorelay signal transduction system"/>
    <property type="evidence" value="ECO:0007669"/>
    <property type="project" value="InterPro"/>
</dbReference>
<name>A0A374P1I6_9FIRM</name>
<dbReference type="InterPro" id="IPR008207">
    <property type="entry name" value="Sig_transdc_His_kin_Hpt_dom"/>
</dbReference>
<sequence>MEREVQRMTEETLSKIQEAEMDVEGALARFCGNSALYEKFLGKFLQDDNFKKIGEAVEAGDSQEMLMAAHTLKGVAGNLGLNGLMEACAEMVSQLRSNSMEGALAAYPAVKEKYGKVCEAINSMEGIGG</sequence>
<dbReference type="InterPro" id="IPR036641">
    <property type="entry name" value="HPT_dom_sf"/>
</dbReference>
<evidence type="ECO:0000313" key="4">
    <source>
        <dbReference type="Proteomes" id="UP000263014"/>
    </source>
</evidence>
<reference evidence="3 4" key="1">
    <citation type="submission" date="2018-08" db="EMBL/GenBank/DDBJ databases">
        <title>A genome reference for cultivated species of the human gut microbiota.</title>
        <authorList>
            <person name="Zou Y."/>
            <person name="Xue W."/>
            <person name="Luo G."/>
        </authorList>
    </citation>
    <scope>NUCLEOTIDE SEQUENCE [LARGE SCALE GENOMIC DNA]</scope>
    <source>
        <strain evidence="3 4">TM09-12</strain>
    </source>
</reference>
<proteinExistence type="predicted"/>
<accession>A0A374P1I6</accession>
<gene>
    <name evidence="3" type="ORF">DXD79_23105</name>
</gene>
<dbReference type="AlphaFoldDB" id="A0A374P1I6"/>
<evidence type="ECO:0000259" key="2">
    <source>
        <dbReference type="PROSITE" id="PS50894"/>
    </source>
</evidence>
<dbReference type="EMBL" id="QSON01000013">
    <property type="protein sequence ID" value="RGI99493.1"/>
    <property type="molecule type" value="Genomic_DNA"/>
</dbReference>
<dbReference type="SUPFAM" id="SSF47226">
    <property type="entry name" value="Histidine-containing phosphotransfer domain, HPT domain"/>
    <property type="match status" value="1"/>
</dbReference>
<dbReference type="Gene3D" id="1.20.120.160">
    <property type="entry name" value="HPT domain"/>
    <property type="match status" value="1"/>
</dbReference>
<organism evidence="3 4">
    <name type="scientific">Hungatella hathewayi</name>
    <dbReference type="NCBI Taxonomy" id="154046"/>
    <lineage>
        <taxon>Bacteria</taxon>
        <taxon>Bacillati</taxon>
        <taxon>Bacillota</taxon>
        <taxon>Clostridia</taxon>
        <taxon>Lachnospirales</taxon>
        <taxon>Lachnospiraceae</taxon>
        <taxon>Hungatella</taxon>
    </lineage>
</organism>
<dbReference type="Proteomes" id="UP000263014">
    <property type="component" value="Unassembled WGS sequence"/>
</dbReference>
<evidence type="ECO:0000256" key="1">
    <source>
        <dbReference type="PROSITE-ProRule" id="PRU00110"/>
    </source>
</evidence>
<feature type="modified residue" description="Phosphohistidine" evidence="1">
    <location>
        <position position="70"/>
    </location>
</feature>
<protein>
    <submittedName>
        <fullName evidence="3">Hpt domain-containing protein</fullName>
    </submittedName>
</protein>
<keyword evidence="1" id="KW-0597">Phosphoprotein</keyword>